<accession>A0A9E7N7D4</accession>
<name>A0A9E7N7D4_9CAUD</name>
<dbReference type="Proteomes" id="UP001057427">
    <property type="component" value="Segment"/>
</dbReference>
<keyword evidence="2" id="KW-1185">Reference proteome</keyword>
<protein>
    <submittedName>
        <fullName evidence="1">Uncharacterized protein</fullName>
    </submittedName>
</protein>
<reference evidence="1" key="1">
    <citation type="submission" date="2022-05" db="EMBL/GenBank/DDBJ databases">
        <authorList>
            <person name="Friedrich I."/>
            <person name="Poehlein A."/>
            <person name="Schneider D."/>
            <person name="Hertel R."/>
            <person name="Daniel R."/>
        </authorList>
    </citation>
    <scope>NUCLEOTIDE SEQUENCE</scope>
</reference>
<evidence type="ECO:0000313" key="1">
    <source>
        <dbReference type="EMBL" id="UTC29729.1"/>
    </source>
</evidence>
<sequence>MRQRLSDAWWWLRYAFTILLCTSQHVEVRLKAYQRLDALDKENPRLAALSKKEPTDVAL</sequence>
<dbReference type="EMBL" id="ON529858">
    <property type="protein sequence ID" value="UTC29729.1"/>
    <property type="molecule type" value="Genomic_DNA"/>
</dbReference>
<evidence type="ECO:0000313" key="2">
    <source>
        <dbReference type="Proteomes" id="UP001057427"/>
    </source>
</evidence>
<gene>
    <name evidence="1" type="ORF">BAJUN_00990</name>
</gene>
<organism evidence="1 2">
    <name type="scientific">Brevundimonas phage vB_BgoS-Bajun</name>
    <dbReference type="NCBI Taxonomy" id="2948594"/>
    <lineage>
        <taxon>Viruses</taxon>
        <taxon>Duplodnaviria</taxon>
        <taxon>Heunggongvirae</taxon>
        <taxon>Uroviricota</taxon>
        <taxon>Caudoviricetes</taxon>
        <taxon>Dolichocephalovirinae</taxon>
    </lineage>
</organism>
<proteinExistence type="predicted"/>